<comment type="caution">
    <text evidence="2">The sequence shown here is derived from an EMBL/GenBank/DDBJ whole genome shotgun (WGS) entry which is preliminary data.</text>
</comment>
<dbReference type="Proteomes" id="UP001642482">
    <property type="component" value="Unassembled WGS sequence"/>
</dbReference>
<evidence type="ECO:0000256" key="1">
    <source>
        <dbReference type="SAM" id="SignalP"/>
    </source>
</evidence>
<evidence type="ECO:0000313" key="3">
    <source>
        <dbReference type="Proteomes" id="UP001642482"/>
    </source>
</evidence>
<name>A0ABP0AX95_9PEZI</name>
<keyword evidence="1" id="KW-0732">Signal</keyword>
<feature type="chain" id="PRO_5047317916" description="Beta/gamma crystallin 'Greek key' domain-containing protein" evidence="1">
    <location>
        <begin position="17"/>
        <end position="118"/>
    </location>
</feature>
<gene>
    <name evidence="2" type="ORF">SEUCBS140593_001327</name>
</gene>
<dbReference type="Gene3D" id="2.60.20.10">
    <property type="entry name" value="Crystallins"/>
    <property type="match status" value="1"/>
</dbReference>
<evidence type="ECO:0000313" key="2">
    <source>
        <dbReference type="EMBL" id="CAK7211915.1"/>
    </source>
</evidence>
<feature type="signal peptide" evidence="1">
    <location>
        <begin position="1"/>
        <end position="16"/>
    </location>
</feature>
<accession>A0ABP0AX95</accession>
<dbReference type="EMBL" id="CAWUHD010000008">
    <property type="protein sequence ID" value="CAK7211915.1"/>
    <property type="molecule type" value="Genomic_DNA"/>
</dbReference>
<proteinExistence type="predicted"/>
<evidence type="ECO:0008006" key="4">
    <source>
        <dbReference type="Google" id="ProtNLM"/>
    </source>
</evidence>
<protein>
    <recommendedName>
        <fullName evidence="4">Beta/gamma crystallin 'Greek key' domain-containing protein</fullName>
    </recommendedName>
</protein>
<reference evidence="2 3" key="1">
    <citation type="submission" date="2024-01" db="EMBL/GenBank/DDBJ databases">
        <authorList>
            <person name="Allen C."/>
            <person name="Tagirdzhanova G."/>
        </authorList>
    </citation>
    <scope>NUCLEOTIDE SEQUENCE [LARGE SCALE GENOMIC DNA]</scope>
</reference>
<keyword evidence="3" id="KW-1185">Reference proteome</keyword>
<organism evidence="2 3">
    <name type="scientific">Sporothrix eucalyptigena</name>
    <dbReference type="NCBI Taxonomy" id="1812306"/>
    <lineage>
        <taxon>Eukaryota</taxon>
        <taxon>Fungi</taxon>
        <taxon>Dikarya</taxon>
        <taxon>Ascomycota</taxon>
        <taxon>Pezizomycotina</taxon>
        <taxon>Sordariomycetes</taxon>
        <taxon>Sordariomycetidae</taxon>
        <taxon>Ophiostomatales</taxon>
        <taxon>Ophiostomataceae</taxon>
        <taxon>Sporothrix</taxon>
    </lineage>
</organism>
<sequence>MKNIAALVALVAIVAALPAPAQESAAAVDTASRRRLEMTFCRVENFEDCDIIESAEHDVCNTVPPALLDRIRSISFHGADQCTFYNAFDCSGNNFTDAGTVPELHRRFRDRVSSYRCT</sequence>